<accession>A0A169GVF7</accession>
<evidence type="ECO:0000259" key="7">
    <source>
        <dbReference type="Pfam" id="PF12698"/>
    </source>
</evidence>
<evidence type="ECO:0000313" key="9">
    <source>
        <dbReference type="Proteomes" id="UP000077255"/>
    </source>
</evidence>
<feature type="transmembrane region" description="Helical" evidence="6">
    <location>
        <begin position="123"/>
        <end position="143"/>
    </location>
</feature>
<feature type="transmembrane region" description="Helical" evidence="6">
    <location>
        <begin position="21"/>
        <end position="44"/>
    </location>
</feature>
<dbReference type="Proteomes" id="UP000077255">
    <property type="component" value="Chromosome"/>
</dbReference>
<dbReference type="GO" id="GO:0140359">
    <property type="term" value="F:ABC-type transporter activity"/>
    <property type="evidence" value="ECO:0007669"/>
    <property type="project" value="InterPro"/>
</dbReference>
<protein>
    <submittedName>
        <fullName evidence="8">ABC transporter permease</fullName>
    </submittedName>
</protein>
<proteinExistence type="predicted"/>
<evidence type="ECO:0000256" key="6">
    <source>
        <dbReference type="SAM" id="Phobius"/>
    </source>
</evidence>
<dbReference type="RefSeq" id="WP_063673163.1">
    <property type="nucleotide sequence ID" value="NZ_CP014841.1"/>
</dbReference>
<dbReference type="InterPro" id="IPR051449">
    <property type="entry name" value="ABC-2_transporter_component"/>
</dbReference>
<dbReference type="KEGG" id="dtx:ATSB10_26210"/>
<dbReference type="AlphaFoldDB" id="A0A169GVF7"/>
<feature type="transmembrane region" description="Helical" evidence="6">
    <location>
        <begin position="236"/>
        <end position="254"/>
    </location>
</feature>
<dbReference type="GO" id="GO:0005886">
    <property type="term" value="C:plasma membrane"/>
    <property type="evidence" value="ECO:0007669"/>
    <property type="project" value="UniProtKB-SubCell"/>
</dbReference>
<organism evidence="8 9">
    <name type="scientific">Dyella thiooxydans</name>
    <dbReference type="NCBI Taxonomy" id="445710"/>
    <lineage>
        <taxon>Bacteria</taxon>
        <taxon>Pseudomonadati</taxon>
        <taxon>Pseudomonadota</taxon>
        <taxon>Gammaproteobacteria</taxon>
        <taxon>Lysobacterales</taxon>
        <taxon>Rhodanobacteraceae</taxon>
        <taxon>Dyella</taxon>
    </lineage>
</organism>
<dbReference type="PANTHER" id="PTHR30294">
    <property type="entry name" value="MEMBRANE COMPONENT OF ABC TRANSPORTER YHHJ-RELATED"/>
    <property type="match status" value="1"/>
</dbReference>
<evidence type="ECO:0000256" key="4">
    <source>
        <dbReference type="ARBA" id="ARBA00022989"/>
    </source>
</evidence>
<keyword evidence="5 6" id="KW-0472">Membrane</keyword>
<keyword evidence="4 6" id="KW-1133">Transmembrane helix</keyword>
<evidence type="ECO:0000256" key="1">
    <source>
        <dbReference type="ARBA" id="ARBA00004651"/>
    </source>
</evidence>
<dbReference type="PATRIC" id="fig|445710.3.peg.2613"/>
<comment type="subcellular location">
    <subcellularLocation>
        <location evidence="1">Cell membrane</location>
        <topology evidence="1">Multi-pass membrane protein</topology>
    </subcellularLocation>
</comment>
<evidence type="ECO:0000313" key="8">
    <source>
        <dbReference type="EMBL" id="AND70075.1"/>
    </source>
</evidence>
<dbReference type="InterPro" id="IPR013525">
    <property type="entry name" value="ABC2_TM"/>
</dbReference>
<evidence type="ECO:0000256" key="5">
    <source>
        <dbReference type="ARBA" id="ARBA00023136"/>
    </source>
</evidence>
<dbReference type="STRING" id="445710.ATSB10_26210"/>
<dbReference type="OrthoDB" id="9794512at2"/>
<evidence type="ECO:0000256" key="2">
    <source>
        <dbReference type="ARBA" id="ARBA00022475"/>
    </source>
</evidence>
<feature type="transmembrane region" description="Helical" evidence="6">
    <location>
        <begin position="155"/>
        <end position="177"/>
    </location>
</feature>
<feature type="transmembrane region" description="Helical" evidence="6">
    <location>
        <begin position="184"/>
        <end position="204"/>
    </location>
</feature>
<evidence type="ECO:0000256" key="3">
    <source>
        <dbReference type="ARBA" id="ARBA00022692"/>
    </source>
</evidence>
<sequence>MSALAVARLELRRLFVRPLGWVLGALTLGELAWRFVLLLGNFLAAQVRLAALPAGPGYTDLVAVPLLSSLFTGSLVPFGLTELALLVVPLLTMSSLAGERGNGTLPLLLATGQSPAGIVLGKYLATLTWLVLWLTLVLAMPLSLAHGTTLDWGKLAAATIGLVLVLALLAAIGLACSAFASHPAIAATAALVVALALCCVNLGAQAAGVDSGVIHWLALGTHLEPLLRGLVDSGDVLWFVLLTALALALAIRRLDADRERG</sequence>
<gene>
    <name evidence="8" type="ORF">ATSB10_26210</name>
</gene>
<keyword evidence="3 6" id="KW-0812">Transmembrane</keyword>
<keyword evidence="2" id="KW-1003">Cell membrane</keyword>
<dbReference type="PANTHER" id="PTHR30294:SF29">
    <property type="entry name" value="MULTIDRUG ABC TRANSPORTER PERMEASE YBHS-RELATED"/>
    <property type="match status" value="1"/>
</dbReference>
<dbReference type="Pfam" id="PF12698">
    <property type="entry name" value="ABC2_membrane_3"/>
    <property type="match status" value="1"/>
</dbReference>
<reference evidence="8 9" key="1">
    <citation type="submission" date="2016-02" db="EMBL/GenBank/DDBJ databases">
        <title>Complete genome sequencing and analysis of ATSB10, Dyella thiooxydans isolated from rhizosphere soil of sunflower (Helianthus annuus L.).</title>
        <authorList>
            <person name="Lee Y."/>
            <person name="Hwangbo K."/>
            <person name="Chung H."/>
            <person name="Yoo J."/>
            <person name="Kim K.Y."/>
            <person name="Sa T.M."/>
            <person name="Um Y."/>
            <person name="Madhaiyan M."/>
        </authorList>
    </citation>
    <scope>NUCLEOTIDE SEQUENCE [LARGE SCALE GENOMIC DNA]</scope>
    <source>
        <strain evidence="8 9">ATSB10</strain>
    </source>
</reference>
<feature type="domain" description="ABC-2 type transporter transmembrane" evidence="7">
    <location>
        <begin position="72"/>
        <end position="199"/>
    </location>
</feature>
<dbReference type="EMBL" id="CP014841">
    <property type="protein sequence ID" value="AND70075.1"/>
    <property type="molecule type" value="Genomic_DNA"/>
</dbReference>
<feature type="transmembrane region" description="Helical" evidence="6">
    <location>
        <begin position="64"/>
        <end position="91"/>
    </location>
</feature>
<keyword evidence="9" id="KW-1185">Reference proteome</keyword>
<name>A0A169GVF7_9GAMM</name>